<reference evidence="8 9" key="1">
    <citation type="submission" date="2024-01" db="EMBL/GenBank/DDBJ databases">
        <title>Uliginosibacterium soil sp. nov.</title>
        <authorList>
            <person name="Lv Y."/>
        </authorList>
    </citation>
    <scope>NUCLEOTIDE SEQUENCE [LARGE SCALE GENOMIC DNA]</scope>
    <source>
        <strain evidence="8 9">H3</strain>
    </source>
</reference>
<dbReference type="PANTHER" id="PTHR32322">
    <property type="entry name" value="INNER MEMBRANE TRANSPORTER"/>
    <property type="match status" value="1"/>
</dbReference>
<feature type="transmembrane region" description="Helical" evidence="6">
    <location>
        <begin position="63"/>
        <end position="84"/>
    </location>
</feature>
<dbReference type="InterPro" id="IPR000620">
    <property type="entry name" value="EamA_dom"/>
</dbReference>
<evidence type="ECO:0000259" key="7">
    <source>
        <dbReference type="Pfam" id="PF00892"/>
    </source>
</evidence>
<evidence type="ECO:0000256" key="2">
    <source>
        <dbReference type="ARBA" id="ARBA00007362"/>
    </source>
</evidence>
<sequence>MDQLLAPVFVFLWSTGFISAKLGLPFAEPLTFLCARYVLVIAVMLVATRVFRAPWPDNRRGVVHIAVAGVLIQATYLGGVFMAIHQGLPAGLTALIVGLQPIVTALVAGWFLREKVTPAQWAGLALGFAGTVLVVLYSRAPGLSNAWSLNALWPALAALVGITLGTVYQKRFCPSFDLRTGAVIQFSASLLLTLPVAAASESLHIDWSGQFVFAWLWAVLMLSVTAISVLNILIRRGTAVRVTSLFYLTPAVTALLAWLLFRESLQALALIGMAIAGFGVWLSRR</sequence>
<comment type="subcellular location">
    <subcellularLocation>
        <location evidence="1">Membrane</location>
        <topology evidence="1">Multi-pass membrane protein</topology>
    </subcellularLocation>
</comment>
<feature type="domain" description="EamA" evidence="7">
    <location>
        <begin position="155"/>
        <end position="283"/>
    </location>
</feature>
<evidence type="ECO:0000256" key="1">
    <source>
        <dbReference type="ARBA" id="ARBA00004141"/>
    </source>
</evidence>
<dbReference type="PANTHER" id="PTHR32322:SF2">
    <property type="entry name" value="EAMA DOMAIN-CONTAINING PROTEIN"/>
    <property type="match status" value="1"/>
</dbReference>
<dbReference type="RefSeq" id="WP_327598375.1">
    <property type="nucleotide sequence ID" value="NZ_JAYXHS010000001.1"/>
</dbReference>
<evidence type="ECO:0000256" key="4">
    <source>
        <dbReference type="ARBA" id="ARBA00022989"/>
    </source>
</evidence>
<comment type="similarity">
    <text evidence="2">Belongs to the EamA transporter family.</text>
</comment>
<feature type="transmembrane region" description="Helical" evidence="6">
    <location>
        <begin position="151"/>
        <end position="168"/>
    </location>
</feature>
<feature type="transmembrane region" description="Helical" evidence="6">
    <location>
        <begin position="90"/>
        <end position="112"/>
    </location>
</feature>
<feature type="transmembrane region" description="Helical" evidence="6">
    <location>
        <begin position="119"/>
        <end position="139"/>
    </location>
</feature>
<keyword evidence="9" id="KW-1185">Reference proteome</keyword>
<dbReference type="EMBL" id="JAYXHS010000001">
    <property type="protein sequence ID" value="MEC5385420.1"/>
    <property type="molecule type" value="Genomic_DNA"/>
</dbReference>
<feature type="transmembrane region" description="Helical" evidence="6">
    <location>
        <begin position="245"/>
        <end position="261"/>
    </location>
</feature>
<dbReference type="Proteomes" id="UP001331561">
    <property type="component" value="Unassembled WGS sequence"/>
</dbReference>
<feature type="domain" description="EamA" evidence="7">
    <location>
        <begin position="5"/>
        <end position="135"/>
    </location>
</feature>
<evidence type="ECO:0000256" key="3">
    <source>
        <dbReference type="ARBA" id="ARBA00022692"/>
    </source>
</evidence>
<dbReference type="InterPro" id="IPR037185">
    <property type="entry name" value="EmrE-like"/>
</dbReference>
<dbReference type="SUPFAM" id="SSF103481">
    <property type="entry name" value="Multidrug resistance efflux transporter EmrE"/>
    <property type="match status" value="2"/>
</dbReference>
<keyword evidence="4 6" id="KW-1133">Transmembrane helix</keyword>
<dbReference type="InterPro" id="IPR050638">
    <property type="entry name" value="AA-Vitamin_Transporters"/>
</dbReference>
<protein>
    <submittedName>
        <fullName evidence="8">DMT family transporter</fullName>
    </submittedName>
</protein>
<evidence type="ECO:0000256" key="5">
    <source>
        <dbReference type="ARBA" id="ARBA00023136"/>
    </source>
</evidence>
<dbReference type="Gene3D" id="1.10.3730.20">
    <property type="match status" value="1"/>
</dbReference>
<keyword evidence="5 6" id="KW-0472">Membrane</keyword>
<gene>
    <name evidence="8" type="ORF">VVD49_06770</name>
</gene>
<feature type="transmembrane region" description="Helical" evidence="6">
    <location>
        <begin position="212"/>
        <end position="233"/>
    </location>
</feature>
<feature type="transmembrane region" description="Helical" evidence="6">
    <location>
        <begin position="267"/>
        <end position="283"/>
    </location>
</feature>
<name>A0ABU6K188_9RHOO</name>
<accession>A0ABU6K188</accession>
<dbReference type="Pfam" id="PF00892">
    <property type="entry name" value="EamA"/>
    <property type="match status" value="2"/>
</dbReference>
<feature type="transmembrane region" description="Helical" evidence="6">
    <location>
        <begin position="30"/>
        <end position="51"/>
    </location>
</feature>
<organism evidence="8 9">
    <name type="scientific">Uliginosibacterium silvisoli</name>
    <dbReference type="NCBI Taxonomy" id="3114758"/>
    <lineage>
        <taxon>Bacteria</taxon>
        <taxon>Pseudomonadati</taxon>
        <taxon>Pseudomonadota</taxon>
        <taxon>Betaproteobacteria</taxon>
        <taxon>Rhodocyclales</taxon>
        <taxon>Zoogloeaceae</taxon>
        <taxon>Uliginosibacterium</taxon>
    </lineage>
</organism>
<evidence type="ECO:0000256" key="6">
    <source>
        <dbReference type="SAM" id="Phobius"/>
    </source>
</evidence>
<comment type="caution">
    <text evidence="8">The sequence shown here is derived from an EMBL/GenBank/DDBJ whole genome shotgun (WGS) entry which is preliminary data.</text>
</comment>
<evidence type="ECO:0000313" key="8">
    <source>
        <dbReference type="EMBL" id="MEC5385420.1"/>
    </source>
</evidence>
<feature type="transmembrane region" description="Helical" evidence="6">
    <location>
        <begin position="180"/>
        <end position="200"/>
    </location>
</feature>
<evidence type="ECO:0000313" key="9">
    <source>
        <dbReference type="Proteomes" id="UP001331561"/>
    </source>
</evidence>
<keyword evidence="3 6" id="KW-0812">Transmembrane</keyword>
<proteinExistence type="inferred from homology"/>